<keyword evidence="4" id="KW-1185">Reference proteome</keyword>
<dbReference type="EMBL" id="CP020921">
    <property type="protein sequence ID" value="AWB09682.1"/>
    <property type="molecule type" value="Genomic_DNA"/>
</dbReference>
<dbReference type="OrthoDB" id="9808272at2"/>
<dbReference type="NCBIfam" id="TIGR01420">
    <property type="entry name" value="pilT_fam"/>
    <property type="match status" value="1"/>
</dbReference>
<dbReference type="InterPro" id="IPR001482">
    <property type="entry name" value="T2SS/T4SS_dom"/>
</dbReference>
<evidence type="ECO:0000256" key="1">
    <source>
        <dbReference type="ARBA" id="ARBA00006611"/>
    </source>
</evidence>
<dbReference type="RefSeq" id="WP_108308307.1">
    <property type="nucleotide sequence ID" value="NZ_CP020921.1"/>
</dbReference>
<organism evidence="3 4">
    <name type="scientific">Thermodesulfobium acidiphilum</name>
    <dbReference type="NCBI Taxonomy" id="1794699"/>
    <lineage>
        <taxon>Bacteria</taxon>
        <taxon>Pseudomonadati</taxon>
        <taxon>Thermodesulfobiota</taxon>
        <taxon>Thermodesulfobiia</taxon>
        <taxon>Thermodesulfobiales</taxon>
        <taxon>Thermodesulfobiaceae</taxon>
        <taxon>Thermodesulfobium</taxon>
    </lineage>
</organism>
<dbReference type="InterPro" id="IPR027417">
    <property type="entry name" value="P-loop_NTPase"/>
</dbReference>
<name>A0A2R4VYT9_THEAF</name>
<accession>A0A2R4VYT9</accession>
<dbReference type="CDD" id="cd01131">
    <property type="entry name" value="PilT"/>
    <property type="match status" value="1"/>
</dbReference>
<comment type="similarity">
    <text evidence="1">Belongs to the GSP E family.</text>
</comment>
<dbReference type="PROSITE" id="PS00662">
    <property type="entry name" value="T2SP_E"/>
    <property type="match status" value="1"/>
</dbReference>
<evidence type="ECO:0000313" key="3">
    <source>
        <dbReference type="EMBL" id="AWB09682.1"/>
    </source>
</evidence>
<sequence>MEITEILEKATQMNASDIHISVGIPPVIRREGKLIKLEEYGNITPKIAFELIFSMLSDYQKKKIEEELDIDFSYGISGIGRFRVNVFKQRGVWGAALRLIPWEIPSLETLGLPPVIAEFAKLVRGLVLVTGPTGSGKSTTLASLINIINRTRESHIITIEDPIEYLHSHKKSIVDQREVGNDTKSFARAVRASLREDPDVILVGEMRDLETIAAAITAAETGHLVFSTLHTNDAPQTIDRIIDVFPTNQQQQIRTQLSTALQGVVSQALLPKIGGGRVVATEVMIATPAVRNLIREGKTSQLYSVIQTSGRYGMQQLDASLKDLVLRGKVAFEDAFTVAVNKEEFMRLVGRL</sequence>
<proteinExistence type="inferred from homology"/>
<protein>
    <submittedName>
        <fullName evidence="3">Twitching motility protein PilT</fullName>
    </submittedName>
</protein>
<dbReference type="GO" id="GO:0005524">
    <property type="term" value="F:ATP binding"/>
    <property type="evidence" value="ECO:0007669"/>
    <property type="project" value="InterPro"/>
</dbReference>
<evidence type="ECO:0000313" key="4">
    <source>
        <dbReference type="Proteomes" id="UP000244792"/>
    </source>
</evidence>
<dbReference type="Pfam" id="PF00437">
    <property type="entry name" value="T2SSE"/>
    <property type="match status" value="1"/>
</dbReference>
<dbReference type="Gene3D" id="3.30.450.90">
    <property type="match status" value="1"/>
</dbReference>
<dbReference type="InterPro" id="IPR003593">
    <property type="entry name" value="AAA+_ATPase"/>
</dbReference>
<gene>
    <name evidence="3" type="ORF">TDSAC_0300</name>
</gene>
<dbReference type="SUPFAM" id="SSF52540">
    <property type="entry name" value="P-loop containing nucleoside triphosphate hydrolases"/>
    <property type="match status" value="1"/>
</dbReference>
<reference evidence="3 4" key="1">
    <citation type="submission" date="2017-04" db="EMBL/GenBank/DDBJ databases">
        <title>Genomic insights into metabolism of Thermodesulfobium acidiphilum.</title>
        <authorList>
            <person name="Toshchakov S.V."/>
            <person name="Frolov E.N."/>
            <person name="Kublanov I.V."/>
            <person name="Samarov N.I."/>
            <person name="Novikov A."/>
            <person name="Lebedinsky A.V."/>
            <person name="Bonch-Osmolovskaya E.A."/>
            <person name="Chernyh N.A."/>
        </authorList>
    </citation>
    <scope>NUCLEOTIDE SEQUENCE [LARGE SCALE GENOMIC DNA]</scope>
    <source>
        <strain evidence="3 4">3127-1</strain>
    </source>
</reference>
<evidence type="ECO:0000259" key="2">
    <source>
        <dbReference type="PROSITE" id="PS00662"/>
    </source>
</evidence>
<dbReference type="PANTHER" id="PTHR30486:SF16">
    <property type="entry name" value="TWITCHING MOTILITY PROTEIN PILT"/>
    <property type="match status" value="1"/>
</dbReference>
<dbReference type="AlphaFoldDB" id="A0A2R4VYT9"/>
<dbReference type="Gene3D" id="3.40.50.300">
    <property type="entry name" value="P-loop containing nucleotide triphosphate hydrolases"/>
    <property type="match status" value="1"/>
</dbReference>
<dbReference type="KEGG" id="taci:TDSAC_0300"/>
<dbReference type="PANTHER" id="PTHR30486">
    <property type="entry name" value="TWITCHING MOTILITY PROTEIN PILT"/>
    <property type="match status" value="1"/>
</dbReference>
<dbReference type="InterPro" id="IPR006321">
    <property type="entry name" value="PilT/PilU"/>
</dbReference>
<dbReference type="GO" id="GO:0016887">
    <property type="term" value="F:ATP hydrolysis activity"/>
    <property type="evidence" value="ECO:0007669"/>
    <property type="project" value="InterPro"/>
</dbReference>
<feature type="domain" description="Bacterial type II secretion system protein E" evidence="2">
    <location>
        <begin position="194"/>
        <end position="208"/>
    </location>
</feature>
<dbReference type="InterPro" id="IPR050921">
    <property type="entry name" value="T4SS_GSP_E_ATPase"/>
</dbReference>
<dbReference type="Proteomes" id="UP000244792">
    <property type="component" value="Chromosome"/>
</dbReference>
<dbReference type="SMART" id="SM00382">
    <property type="entry name" value="AAA"/>
    <property type="match status" value="1"/>
</dbReference>